<dbReference type="InterPro" id="IPR035906">
    <property type="entry name" value="MetI-like_sf"/>
</dbReference>
<dbReference type="PROSITE" id="PS50928">
    <property type="entry name" value="ABC_TM1"/>
    <property type="match status" value="1"/>
</dbReference>
<evidence type="ECO:0000256" key="5">
    <source>
        <dbReference type="ARBA" id="ARBA00022692"/>
    </source>
</evidence>
<dbReference type="AlphaFoldDB" id="A0A375A8Y9"/>
<name>A0A375A8Y9_9GAMM</name>
<keyword evidence="7 8" id="KW-0472">Membrane</keyword>
<feature type="transmembrane region" description="Helical" evidence="8">
    <location>
        <begin position="12"/>
        <end position="31"/>
    </location>
</feature>
<evidence type="ECO:0000259" key="9">
    <source>
        <dbReference type="PROSITE" id="PS50928"/>
    </source>
</evidence>
<feature type="domain" description="ABC transmembrane type-1" evidence="9">
    <location>
        <begin position="94"/>
        <end position="311"/>
    </location>
</feature>
<feature type="transmembrane region" description="Helical" evidence="8">
    <location>
        <begin position="100"/>
        <end position="121"/>
    </location>
</feature>
<dbReference type="Proteomes" id="UP000294820">
    <property type="component" value="Chromosome 1"/>
</dbReference>
<dbReference type="GO" id="GO:0055085">
    <property type="term" value="P:transmembrane transport"/>
    <property type="evidence" value="ECO:0007669"/>
    <property type="project" value="InterPro"/>
</dbReference>
<dbReference type="PANTHER" id="PTHR43163:SF2">
    <property type="entry name" value="ABC TRANSPORTER PERMEASE PROTEIN"/>
    <property type="match status" value="1"/>
</dbReference>
<organism evidence="10 11">
    <name type="scientific">Dickeya aquatica</name>
    <dbReference type="NCBI Taxonomy" id="1401087"/>
    <lineage>
        <taxon>Bacteria</taxon>
        <taxon>Pseudomonadati</taxon>
        <taxon>Pseudomonadota</taxon>
        <taxon>Gammaproteobacteria</taxon>
        <taxon>Enterobacterales</taxon>
        <taxon>Pectobacteriaceae</taxon>
        <taxon>Dickeya</taxon>
    </lineage>
</organism>
<proteinExistence type="inferred from homology"/>
<feature type="transmembrane region" description="Helical" evidence="8">
    <location>
        <begin position="185"/>
        <end position="204"/>
    </location>
</feature>
<feature type="transmembrane region" description="Helical" evidence="8">
    <location>
        <begin position="242"/>
        <end position="269"/>
    </location>
</feature>
<protein>
    <submittedName>
        <fullName evidence="10">Dipeptide transport system permease protein DppB (TC 3.A.1.5.2)</fullName>
    </submittedName>
</protein>
<keyword evidence="6 8" id="KW-1133">Transmembrane helix</keyword>
<keyword evidence="2 8" id="KW-0813">Transport</keyword>
<dbReference type="InterPro" id="IPR000515">
    <property type="entry name" value="MetI-like"/>
</dbReference>
<evidence type="ECO:0000256" key="7">
    <source>
        <dbReference type="ARBA" id="ARBA00023136"/>
    </source>
</evidence>
<keyword evidence="4" id="KW-0997">Cell inner membrane</keyword>
<evidence type="ECO:0000313" key="11">
    <source>
        <dbReference type="Proteomes" id="UP000294820"/>
    </source>
</evidence>
<feature type="transmembrane region" description="Helical" evidence="8">
    <location>
        <begin position="289"/>
        <end position="314"/>
    </location>
</feature>
<dbReference type="Gene3D" id="1.10.3720.10">
    <property type="entry name" value="MetI-like"/>
    <property type="match status" value="1"/>
</dbReference>
<dbReference type="SUPFAM" id="SSF161098">
    <property type="entry name" value="MetI-like"/>
    <property type="match status" value="1"/>
</dbReference>
<keyword evidence="5 8" id="KW-0812">Transmembrane</keyword>
<evidence type="ECO:0000256" key="3">
    <source>
        <dbReference type="ARBA" id="ARBA00022475"/>
    </source>
</evidence>
<dbReference type="EMBL" id="LT615367">
    <property type="protein sequence ID" value="SLM62538.1"/>
    <property type="molecule type" value="Genomic_DNA"/>
</dbReference>
<reference evidence="10 11" key="1">
    <citation type="submission" date="2016-09" db="EMBL/GenBank/DDBJ databases">
        <authorList>
            <person name="Reverchon S."/>
            <person name="Nasser W."/>
            <person name="Leonard S."/>
            <person name="Brochier C."/>
            <person name="Duprey A."/>
        </authorList>
    </citation>
    <scope>NUCLEOTIDE SEQUENCE [LARGE SCALE GENOMIC DNA]</scope>
    <source>
        <strain evidence="10 11">174/2</strain>
    </source>
</reference>
<accession>A0A375A8Y9</accession>
<dbReference type="KEGG" id="daq:DAQ1742_01576"/>
<dbReference type="CDD" id="cd06261">
    <property type="entry name" value="TM_PBP2"/>
    <property type="match status" value="1"/>
</dbReference>
<gene>
    <name evidence="10" type="ORF">DAQ1742_01576</name>
</gene>
<dbReference type="PANTHER" id="PTHR43163">
    <property type="entry name" value="DIPEPTIDE TRANSPORT SYSTEM PERMEASE PROTEIN DPPB-RELATED"/>
    <property type="match status" value="1"/>
</dbReference>
<evidence type="ECO:0000256" key="2">
    <source>
        <dbReference type="ARBA" id="ARBA00022448"/>
    </source>
</evidence>
<keyword evidence="11" id="KW-1185">Reference proteome</keyword>
<keyword evidence="3" id="KW-1003">Cell membrane</keyword>
<evidence type="ECO:0000256" key="8">
    <source>
        <dbReference type="RuleBase" id="RU363032"/>
    </source>
</evidence>
<evidence type="ECO:0000313" key="10">
    <source>
        <dbReference type="EMBL" id="SLM62538.1"/>
    </source>
</evidence>
<dbReference type="RefSeq" id="WP_180706267.1">
    <property type="nucleotide sequence ID" value="NZ_LT615367.1"/>
</dbReference>
<evidence type="ECO:0000256" key="4">
    <source>
        <dbReference type="ARBA" id="ARBA00022519"/>
    </source>
</evidence>
<comment type="subcellular location">
    <subcellularLocation>
        <location evidence="1">Cell inner membrane</location>
        <topology evidence="1">Multi-pass membrane protein</topology>
    </subcellularLocation>
    <subcellularLocation>
        <location evidence="8">Cell membrane</location>
        <topology evidence="8">Multi-pass membrane protein</topology>
    </subcellularLocation>
</comment>
<comment type="similarity">
    <text evidence="8">Belongs to the binding-protein-dependent transport system permease family.</text>
</comment>
<evidence type="ECO:0000256" key="1">
    <source>
        <dbReference type="ARBA" id="ARBA00004429"/>
    </source>
</evidence>
<feature type="transmembrane region" description="Helical" evidence="8">
    <location>
        <begin position="133"/>
        <end position="156"/>
    </location>
</feature>
<dbReference type="Pfam" id="PF00528">
    <property type="entry name" value="BPD_transp_1"/>
    <property type="match status" value="1"/>
</dbReference>
<dbReference type="InterPro" id="IPR045621">
    <property type="entry name" value="BPD_transp_1_N"/>
</dbReference>
<evidence type="ECO:0000256" key="6">
    <source>
        <dbReference type="ARBA" id="ARBA00022989"/>
    </source>
</evidence>
<dbReference type="GO" id="GO:0005886">
    <property type="term" value="C:plasma membrane"/>
    <property type="evidence" value="ECO:0007669"/>
    <property type="project" value="UniProtKB-SubCell"/>
</dbReference>
<sequence length="328" mass="35843">MARFLLGRLVQTLITLVVMSILVFVGLYWVGNPVDLLLGSHATEADRAAVIHAFGLDKPWWQQYGIFVLHALQGDLGQSFIFNQPALHLIIQRLPATLELALVAFVLSLLVGVPLGVFAGLRPHSWAAKSVMVGSILGFSLPSFWLGMMMIMLVSVKLGWLPASGRGQTVTVAGVPLSLFSADGWQHLILPALNLALFKISLIIRLTRAGVHECLQQDYVRFARAKGLSEARILFVHVLKNTLIPLITVIGMELGTLIAFAVVTETIYAWPGMGKLIIDSIAVLDRPVILAYLMMTVVMFSLLNLLVDVLYAVIDPRIRLGGSDECGK</sequence>
<dbReference type="Pfam" id="PF19300">
    <property type="entry name" value="BPD_transp_1_N"/>
    <property type="match status" value="1"/>
</dbReference>